<accession>A0ABQ6JDM4</accession>
<reference evidence="3" key="1">
    <citation type="journal article" date="2019" name="Int. J. Syst. Evol. Microbiol.">
        <title>The Global Catalogue of Microorganisms (GCM) 10K type strain sequencing project: providing services to taxonomists for standard genome sequencing and annotation.</title>
        <authorList>
            <consortium name="The Broad Institute Genomics Platform"/>
            <consortium name="The Broad Institute Genome Sequencing Center for Infectious Disease"/>
            <person name="Wu L."/>
            <person name="Ma J."/>
        </authorList>
    </citation>
    <scope>NUCLEOTIDE SEQUENCE [LARGE SCALE GENOMIC DNA]</scope>
    <source>
        <strain evidence="3">NBRC 108730</strain>
    </source>
</reference>
<evidence type="ECO:0008006" key="4">
    <source>
        <dbReference type="Google" id="ProtNLM"/>
    </source>
</evidence>
<organism evidence="2 3">
    <name type="scientific">Angustibacter aerolatus</name>
    <dbReference type="NCBI Taxonomy" id="1162965"/>
    <lineage>
        <taxon>Bacteria</taxon>
        <taxon>Bacillati</taxon>
        <taxon>Actinomycetota</taxon>
        <taxon>Actinomycetes</taxon>
        <taxon>Kineosporiales</taxon>
        <taxon>Kineosporiaceae</taxon>
    </lineage>
</organism>
<keyword evidence="3" id="KW-1185">Reference proteome</keyword>
<name>A0ABQ6JDM4_9ACTN</name>
<evidence type="ECO:0000256" key="1">
    <source>
        <dbReference type="SAM" id="MobiDB-lite"/>
    </source>
</evidence>
<protein>
    <recommendedName>
        <fullName evidence="4">N-acetyltransferase domain-containing protein</fullName>
    </recommendedName>
</protein>
<feature type="region of interest" description="Disordered" evidence="1">
    <location>
        <begin position="85"/>
        <end position="155"/>
    </location>
</feature>
<dbReference type="EMBL" id="BSUZ01000001">
    <property type="protein sequence ID" value="GMA86295.1"/>
    <property type="molecule type" value="Genomic_DNA"/>
</dbReference>
<comment type="caution">
    <text evidence="2">The sequence shown here is derived from an EMBL/GenBank/DDBJ whole genome shotgun (WGS) entry which is preliminary data.</text>
</comment>
<evidence type="ECO:0000313" key="3">
    <source>
        <dbReference type="Proteomes" id="UP001157017"/>
    </source>
</evidence>
<sequence length="155" mass="17191">MTTEVDAGRLEVRALSTRTWPAFAALAERHNGVWGGCWDTWFHTMSHEKERTYDANRALKQRLVEEGRAHGAVVFDGEGAVGWCQYGSPAEPAEHQPPQGDRADDDRPARRPHHLLLRRPPVPAAGCGGPRARRGRRADRAVGWRGRRGLSAGDL</sequence>
<gene>
    <name evidence="2" type="ORF">GCM10025868_15450</name>
</gene>
<dbReference type="Proteomes" id="UP001157017">
    <property type="component" value="Unassembled WGS sequence"/>
</dbReference>
<proteinExistence type="predicted"/>
<evidence type="ECO:0000313" key="2">
    <source>
        <dbReference type="EMBL" id="GMA86295.1"/>
    </source>
</evidence>